<name>A0ABR9DLZ0_9MICO</name>
<gene>
    <name evidence="2" type="ORF">IGS67_01370</name>
</gene>
<dbReference type="EMBL" id="JACZDF010000001">
    <property type="protein sequence ID" value="MBD9698147.1"/>
    <property type="molecule type" value="Genomic_DNA"/>
</dbReference>
<proteinExistence type="inferred from homology"/>
<dbReference type="SUPFAM" id="SSF140453">
    <property type="entry name" value="EsxAB dimer-like"/>
    <property type="match status" value="1"/>
</dbReference>
<dbReference type="InterPro" id="IPR010310">
    <property type="entry name" value="T7SS_ESAT-6-like"/>
</dbReference>
<dbReference type="NCBIfam" id="TIGR03930">
    <property type="entry name" value="WXG100_ESAT6"/>
    <property type="match status" value="1"/>
</dbReference>
<evidence type="ECO:0000313" key="2">
    <source>
        <dbReference type="EMBL" id="MBD9698147.1"/>
    </source>
</evidence>
<evidence type="ECO:0000256" key="1">
    <source>
        <dbReference type="RuleBase" id="RU362001"/>
    </source>
</evidence>
<sequence>MSSFEVDSVQVAQASQKVQTSRATISGEAAAMVVHLRELSQVWKGSSAAGFASVLSEWDLARQQLEEALDSIGRALASASSIYETAEADAGRMFQR</sequence>
<dbReference type="RefSeq" id="WP_192277087.1">
    <property type="nucleotide sequence ID" value="NZ_JACZDF010000001.1"/>
</dbReference>
<comment type="caution">
    <text evidence="2">The sequence shown here is derived from an EMBL/GenBank/DDBJ whole genome shotgun (WGS) entry which is preliminary data.</text>
</comment>
<comment type="similarity">
    <text evidence="1">Belongs to the WXG100 family.</text>
</comment>
<protein>
    <recommendedName>
        <fullName evidence="1">ESAT-6-like protein</fullName>
    </recommendedName>
</protein>
<dbReference type="Gene3D" id="1.10.287.1060">
    <property type="entry name" value="ESAT-6-like"/>
    <property type="match status" value="1"/>
</dbReference>
<dbReference type="Pfam" id="PF06013">
    <property type="entry name" value="WXG100"/>
    <property type="match status" value="1"/>
</dbReference>
<reference evidence="2 3" key="1">
    <citation type="submission" date="2020-09" db="EMBL/GenBank/DDBJ databases">
        <title>Flavimobilis rhizosphaerae sp. nov., isolated from rhizosphere soil of Spartina alterniflora.</title>
        <authorList>
            <person name="Hanqin C."/>
        </authorList>
    </citation>
    <scope>NUCLEOTIDE SEQUENCE [LARGE SCALE GENOMIC DNA]</scope>
    <source>
        <strain evidence="2 3">GY 10621</strain>
    </source>
</reference>
<organism evidence="2 3">
    <name type="scientific">Flavimobilis rhizosphaerae</name>
    <dbReference type="NCBI Taxonomy" id="2775421"/>
    <lineage>
        <taxon>Bacteria</taxon>
        <taxon>Bacillati</taxon>
        <taxon>Actinomycetota</taxon>
        <taxon>Actinomycetes</taxon>
        <taxon>Micrococcales</taxon>
        <taxon>Jonesiaceae</taxon>
        <taxon>Flavimobilis</taxon>
    </lineage>
</organism>
<dbReference type="InterPro" id="IPR036689">
    <property type="entry name" value="ESAT-6-like_sf"/>
</dbReference>
<evidence type="ECO:0000313" key="3">
    <source>
        <dbReference type="Proteomes" id="UP000642107"/>
    </source>
</evidence>
<accession>A0ABR9DLZ0</accession>
<dbReference type="Proteomes" id="UP000642107">
    <property type="component" value="Unassembled WGS sequence"/>
</dbReference>
<keyword evidence="3" id="KW-1185">Reference proteome</keyword>